<name>A0AAW1Y2R6_RUBAR</name>
<evidence type="ECO:0000313" key="1">
    <source>
        <dbReference type="EMBL" id="KAK9943347.1"/>
    </source>
</evidence>
<accession>A0AAW1Y2R6</accession>
<reference evidence="1 2" key="1">
    <citation type="journal article" date="2023" name="G3 (Bethesda)">
        <title>A chromosome-length genome assembly and annotation of blackberry (Rubus argutus, cv. 'Hillquist').</title>
        <authorList>
            <person name="Bruna T."/>
            <person name="Aryal R."/>
            <person name="Dudchenko O."/>
            <person name="Sargent D.J."/>
            <person name="Mead D."/>
            <person name="Buti M."/>
            <person name="Cavallini A."/>
            <person name="Hytonen T."/>
            <person name="Andres J."/>
            <person name="Pham M."/>
            <person name="Weisz D."/>
            <person name="Mascagni F."/>
            <person name="Usai G."/>
            <person name="Natali L."/>
            <person name="Bassil N."/>
            <person name="Fernandez G.E."/>
            <person name="Lomsadze A."/>
            <person name="Armour M."/>
            <person name="Olukolu B."/>
            <person name="Poorten T."/>
            <person name="Britton C."/>
            <person name="Davik J."/>
            <person name="Ashrafi H."/>
            <person name="Aiden E.L."/>
            <person name="Borodovsky M."/>
            <person name="Worthington M."/>
        </authorList>
    </citation>
    <scope>NUCLEOTIDE SEQUENCE [LARGE SCALE GENOMIC DNA]</scope>
    <source>
        <strain evidence="1">PI 553951</strain>
    </source>
</reference>
<protein>
    <submittedName>
        <fullName evidence="1">Uncharacterized protein</fullName>
    </submittedName>
</protein>
<keyword evidence="2" id="KW-1185">Reference proteome</keyword>
<evidence type="ECO:0000313" key="2">
    <source>
        <dbReference type="Proteomes" id="UP001457282"/>
    </source>
</evidence>
<dbReference type="AlphaFoldDB" id="A0AAW1Y2R6"/>
<organism evidence="1 2">
    <name type="scientific">Rubus argutus</name>
    <name type="common">Southern blackberry</name>
    <dbReference type="NCBI Taxonomy" id="59490"/>
    <lineage>
        <taxon>Eukaryota</taxon>
        <taxon>Viridiplantae</taxon>
        <taxon>Streptophyta</taxon>
        <taxon>Embryophyta</taxon>
        <taxon>Tracheophyta</taxon>
        <taxon>Spermatophyta</taxon>
        <taxon>Magnoliopsida</taxon>
        <taxon>eudicotyledons</taxon>
        <taxon>Gunneridae</taxon>
        <taxon>Pentapetalae</taxon>
        <taxon>rosids</taxon>
        <taxon>fabids</taxon>
        <taxon>Rosales</taxon>
        <taxon>Rosaceae</taxon>
        <taxon>Rosoideae</taxon>
        <taxon>Rosoideae incertae sedis</taxon>
        <taxon>Rubus</taxon>
    </lineage>
</organism>
<dbReference type="EMBL" id="JBEDUW010000002">
    <property type="protein sequence ID" value="KAK9943347.1"/>
    <property type="molecule type" value="Genomic_DNA"/>
</dbReference>
<proteinExistence type="predicted"/>
<gene>
    <name evidence="1" type="ORF">M0R45_008957</name>
</gene>
<dbReference type="Proteomes" id="UP001457282">
    <property type="component" value="Unassembled WGS sequence"/>
</dbReference>
<comment type="caution">
    <text evidence="1">The sequence shown here is derived from an EMBL/GenBank/DDBJ whole genome shotgun (WGS) entry which is preliminary data.</text>
</comment>
<sequence>MAVHFISARGLFATIPNHDYHIPSLFVHFTKLPPFQICRPRNKRVATTQQKSQSTILLQIIGLTKLQINKKSQPKIITVSPDPIHSVVTPLLCSSELGITKLLHQQNRKKSNRSCCSLAAKPSHQFNLASSPRQLNNISRHP</sequence>